<dbReference type="RefSeq" id="WP_176577748.1">
    <property type="nucleotide sequence ID" value="NZ_CBDRGH010000015.1"/>
</dbReference>
<protein>
    <recommendedName>
        <fullName evidence="5">Secreted protein</fullName>
    </recommendedName>
</protein>
<evidence type="ECO:0000256" key="1">
    <source>
        <dbReference type="SAM" id="MobiDB-lite"/>
    </source>
</evidence>
<name>A0A7H8TH07_STRCX</name>
<evidence type="ECO:0000313" key="3">
    <source>
        <dbReference type="EMBL" id="QKZ22695.1"/>
    </source>
</evidence>
<feature type="region of interest" description="Disordered" evidence="1">
    <location>
        <begin position="27"/>
        <end position="130"/>
    </location>
</feature>
<gene>
    <name evidence="3" type="ORF">HUT05_38310</name>
</gene>
<dbReference type="Proteomes" id="UP000509418">
    <property type="component" value="Chromosome"/>
</dbReference>
<accession>A0A7H8TH07</accession>
<keyword evidence="2" id="KW-0732">Signal</keyword>
<feature type="compositionally biased region" description="Low complexity" evidence="1">
    <location>
        <begin position="42"/>
        <end position="60"/>
    </location>
</feature>
<organism evidence="3 4">
    <name type="scientific">Streptomyces chartreusis</name>
    <dbReference type="NCBI Taxonomy" id="1969"/>
    <lineage>
        <taxon>Bacteria</taxon>
        <taxon>Bacillati</taxon>
        <taxon>Actinomycetota</taxon>
        <taxon>Actinomycetes</taxon>
        <taxon>Kitasatosporales</taxon>
        <taxon>Streptomycetaceae</taxon>
        <taxon>Streptomyces</taxon>
    </lineage>
</organism>
<reference evidence="3 4" key="1">
    <citation type="submission" date="2020-06" db="EMBL/GenBank/DDBJ databases">
        <title>Genome mining for natural products.</title>
        <authorList>
            <person name="Zhang B."/>
            <person name="Shi J."/>
            <person name="Ge H."/>
        </authorList>
    </citation>
    <scope>NUCLEOTIDE SEQUENCE [LARGE SCALE GENOMIC DNA]</scope>
    <source>
        <strain evidence="3 4">NA02069</strain>
    </source>
</reference>
<proteinExistence type="predicted"/>
<feature type="compositionally biased region" description="Gly residues" evidence="1">
    <location>
        <begin position="28"/>
        <end position="41"/>
    </location>
</feature>
<keyword evidence="4" id="KW-1185">Reference proteome</keyword>
<sequence>MAVSLGMRISGLLVVGAVAVAAAAFTGDGRGTTDGRGGGGTVVTAGPTAGAARPPTDPAGNASAPTEQRPDGHIGAPAVTGRPVAPPVGRTPSELPSPSPSPSVSRRVLEVPGWLPPGPASPDADGVPDPASVYDLLSDPADCRAALDVIPRLTTDGDRALLRGLASACLAVQGEGGDWAQAVRDHAASAGGGDSCKGRAAHAVLGGLLDFHRRHPGASVRLKPASGGPPACAYRIAGVDTGGDGTAIPGETIAIELANMYFDPAELASDGGVSISGQDVPVLADRRVLSVVVPVLPPGPVDVAVRYGGTEVRLPTAFTVALPEPNAPDEATDGPPTPQGARGTARPAATNPHTQAAPSLWAPVTAAKAGALARPTPG</sequence>
<feature type="signal peptide" evidence="2">
    <location>
        <begin position="1"/>
        <end position="23"/>
    </location>
</feature>
<dbReference type="EMBL" id="CP056041">
    <property type="protein sequence ID" value="QKZ22695.1"/>
    <property type="molecule type" value="Genomic_DNA"/>
</dbReference>
<feature type="region of interest" description="Disordered" evidence="1">
    <location>
        <begin position="322"/>
        <end position="378"/>
    </location>
</feature>
<feature type="compositionally biased region" description="Low complexity" evidence="1">
    <location>
        <begin position="102"/>
        <end position="112"/>
    </location>
</feature>
<evidence type="ECO:0008006" key="5">
    <source>
        <dbReference type="Google" id="ProtNLM"/>
    </source>
</evidence>
<evidence type="ECO:0000256" key="2">
    <source>
        <dbReference type="SAM" id="SignalP"/>
    </source>
</evidence>
<evidence type="ECO:0000313" key="4">
    <source>
        <dbReference type="Proteomes" id="UP000509418"/>
    </source>
</evidence>
<feature type="chain" id="PRO_5038666180" description="Secreted protein" evidence="2">
    <location>
        <begin position="24"/>
        <end position="378"/>
    </location>
</feature>
<dbReference type="AlphaFoldDB" id="A0A7H8TH07"/>